<keyword evidence="8" id="KW-0175">Coiled coil</keyword>
<comment type="catalytic activity">
    <reaction evidence="1">
        <text>ATP + protein L-histidine = ADP + protein N-phospho-L-histidine.</text>
        <dbReference type="EC" id="2.7.13.3"/>
    </reaction>
</comment>
<proteinExistence type="predicted"/>
<comment type="caution">
    <text evidence="11">The sequence shown here is derived from an EMBL/GenBank/DDBJ whole genome shotgun (WGS) entry which is preliminary data.</text>
</comment>
<name>A0A401ZXD5_9CHLR</name>
<dbReference type="FunFam" id="1.10.287.130:FF:000001">
    <property type="entry name" value="Two-component sensor histidine kinase"/>
    <property type="match status" value="1"/>
</dbReference>
<dbReference type="GO" id="GO:0000155">
    <property type="term" value="F:phosphorelay sensor kinase activity"/>
    <property type="evidence" value="ECO:0007669"/>
    <property type="project" value="InterPro"/>
</dbReference>
<dbReference type="EC" id="2.7.13.3" evidence="2"/>
<dbReference type="Gene3D" id="3.30.565.10">
    <property type="entry name" value="Histidine kinase-like ATPase, C-terminal domain"/>
    <property type="match status" value="1"/>
</dbReference>
<evidence type="ECO:0000256" key="6">
    <source>
        <dbReference type="ARBA" id="ARBA00023012"/>
    </source>
</evidence>
<dbReference type="SUPFAM" id="SSF47384">
    <property type="entry name" value="Homodimeric domain of signal transducing histidine kinase"/>
    <property type="match status" value="1"/>
</dbReference>
<evidence type="ECO:0000313" key="11">
    <source>
        <dbReference type="EMBL" id="GCE11495.1"/>
    </source>
</evidence>
<dbReference type="PRINTS" id="PR00344">
    <property type="entry name" value="BCTRLSENSOR"/>
</dbReference>
<feature type="transmembrane region" description="Helical" evidence="9">
    <location>
        <begin position="70"/>
        <end position="91"/>
    </location>
</feature>
<dbReference type="SMART" id="SM00387">
    <property type="entry name" value="HATPase_c"/>
    <property type="match status" value="1"/>
</dbReference>
<dbReference type="SUPFAM" id="SSF55874">
    <property type="entry name" value="ATPase domain of HSP90 chaperone/DNA topoisomerase II/histidine kinase"/>
    <property type="match status" value="1"/>
</dbReference>
<organism evidence="11 12">
    <name type="scientific">Tengunoibacter tsumagoiensis</name>
    <dbReference type="NCBI Taxonomy" id="2014871"/>
    <lineage>
        <taxon>Bacteria</taxon>
        <taxon>Bacillati</taxon>
        <taxon>Chloroflexota</taxon>
        <taxon>Ktedonobacteria</taxon>
        <taxon>Ktedonobacterales</taxon>
        <taxon>Dictyobacteraceae</taxon>
        <taxon>Tengunoibacter</taxon>
    </lineage>
</organism>
<keyword evidence="7 9" id="KW-0472">Membrane</keyword>
<feature type="transmembrane region" description="Helical" evidence="9">
    <location>
        <begin position="21"/>
        <end position="39"/>
    </location>
</feature>
<dbReference type="Proteomes" id="UP000287352">
    <property type="component" value="Unassembled WGS sequence"/>
</dbReference>
<reference evidence="12" key="1">
    <citation type="submission" date="2018-12" db="EMBL/GenBank/DDBJ databases">
        <title>Tengunoibacter tsumagoiensis gen. nov., sp. nov., Dictyobacter kobayashii sp. nov., D. alpinus sp. nov., and D. joshuensis sp. nov. and description of Dictyobacteraceae fam. nov. within the order Ktedonobacterales isolated from Tengu-no-mugimeshi.</title>
        <authorList>
            <person name="Wang C.M."/>
            <person name="Zheng Y."/>
            <person name="Sakai Y."/>
            <person name="Toyoda A."/>
            <person name="Minakuchi Y."/>
            <person name="Abe K."/>
            <person name="Yokota A."/>
            <person name="Yabe S."/>
        </authorList>
    </citation>
    <scope>NUCLEOTIDE SEQUENCE [LARGE SCALE GENOMIC DNA]</scope>
    <source>
        <strain evidence="12">Uno3</strain>
    </source>
</reference>
<evidence type="ECO:0000256" key="8">
    <source>
        <dbReference type="SAM" id="Coils"/>
    </source>
</evidence>
<dbReference type="InterPro" id="IPR038318">
    <property type="entry name" value="KdpD_sf"/>
</dbReference>
<dbReference type="InterPro" id="IPR003594">
    <property type="entry name" value="HATPase_dom"/>
</dbReference>
<accession>A0A401ZXD5</accession>
<evidence type="ECO:0000256" key="5">
    <source>
        <dbReference type="ARBA" id="ARBA00022777"/>
    </source>
</evidence>
<dbReference type="EMBL" id="BIFR01000001">
    <property type="protein sequence ID" value="GCE11495.1"/>
    <property type="molecule type" value="Genomic_DNA"/>
</dbReference>
<feature type="coiled-coil region" evidence="8">
    <location>
        <begin position="132"/>
        <end position="166"/>
    </location>
</feature>
<dbReference type="FunFam" id="3.30.565.10:FF:000006">
    <property type="entry name" value="Sensor histidine kinase WalK"/>
    <property type="match status" value="1"/>
</dbReference>
<evidence type="ECO:0000256" key="3">
    <source>
        <dbReference type="ARBA" id="ARBA00022553"/>
    </source>
</evidence>
<dbReference type="SMART" id="SM00388">
    <property type="entry name" value="HisKA"/>
    <property type="match status" value="1"/>
</dbReference>
<dbReference type="AlphaFoldDB" id="A0A401ZXD5"/>
<dbReference type="Pfam" id="PF00512">
    <property type="entry name" value="HisKA"/>
    <property type="match status" value="1"/>
</dbReference>
<keyword evidence="9" id="KW-1133">Transmembrane helix</keyword>
<evidence type="ECO:0000256" key="9">
    <source>
        <dbReference type="SAM" id="Phobius"/>
    </source>
</evidence>
<keyword evidence="3" id="KW-0597">Phosphoprotein</keyword>
<dbReference type="Gene3D" id="1.10.287.130">
    <property type="match status" value="1"/>
</dbReference>
<keyword evidence="6" id="KW-0902">Two-component regulatory system</keyword>
<evidence type="ECO:0000259" key="10">
    <source>
        <dbReference type="PROSITE" id="PS50109"/>
    </source>
</evidence>
<dbReference type="PROSITE" id="PS50109">
    <property type="entry name" value="HIS_KIN"/>
    <property type="match status" value="1"/>
</dbReference>
<gene>
    <name evidence="11" type="ORF">KTT_13540</name>
</gene>
<sequence>MELRRRYVAKIPRWRHPMVGYLTAVFLVGLFLLSSLLLQHFLGHFQFPATLFMLAVLFSALLWGTGPALFTLILSTIGLGYCFLTDSFAFFDHTWPERVTAISNLFDDWHTTVQLLPFVFSGLTIALITSQRERARLQALATEQDLQEYARELELINKRLEAADQSKDHFLSVASHELKTPITTIRGQAQMMLRRISKQAKSTSDVEGVELALERINEQTGRLTSLIDELLDVSSIRAGKTVLHKRSCDLRHLCRDVVDDQRLLTIRQIQLDVPAGPVKIEIDVDRISQVIINLVSNALKYSPDGSPVLVVVRAEKDHVLLMVSDKGQGIASDHLEHIFESFYRTPDAEASKKHGLGLGLAIAKDIVERHEGSIWCESEPGEGSTFYVKLPYKA</sequence>
<evidence type="ECO:0000256" key="4">
    <source>
        <dbReference type="ARBA" id="ARBA00022679"/>
    </source>
</evidence>
<feature type="domain" description="Histidine kinase" evidence="10">
    <location>
        <begin position="173"/>
        <end position="394"/>
    </location>
</feature>
<dbReference type="InterPro" id="IPR004358">
    <property type="entry name" value="Sig_transdc_His_kin-like_C"/>
</dbReference>
<dbReference type="InterPro" id="IPR036097">
    <property type="entry name" value="HisK_dim/P_sf"/>
</dbReference>
<evidence type="ECO:0000256" key="1">
    <source>
        <dbReference type="ARBA" id="ARBA00000085"/>
    </source>
</evidence>
<dbReference type="InterPro" id="IPR036890">
    <property type="entry name" value="HATPase_C_sf"/>
</dbReference>
<keyword evidence="9" id="KW-0812">Transmembrane</keyword>
<keyword evidence="12" id="KW-1185">Reference proteome</keyword>
<dbReference type="PANTHER" id="PTHR43711:SF1">
    <property type="entry name" value="HISTIDINE KINASE 1"/>
    <property type="match status" value="1"/>
</dbReference>
<dbReference type="Gene3D" id="1.20.120.620">
    <property type="entry name" value="Backbone structure of the membrane domain of e. Coli histidine kinase receptor kdpd"/>
    <property type="match status" value="1"/>
</dbReference>
<dbReference type="InterPro" id="IPR050736">
    <property type="entry name" value="Sensor_HK_Regulatory"/>
</dbReference>
<dbReference type="CDD" id="cd00075">
    <property type="entry name" value="HATPase"/>
    <property type="match status" value="1"/>
</dbReference>
<feature type="transmembrane region" description="Helical" evidence="9">
    <location>
        <begin position="111"/>
        <end position="129"/>
    </location>
</feature>
<evidence type="ECO:0000313" key="12">
    <source>
        <dbReference type="Proteomes" id="UP000287352"/>
    </source>
</evidence>
<dbReference type="InterPro" id="IPR005467">
    <property type="entry name" value="His_kinase_dom"/>
</dbReference>
<keyword evidence="4" id="KW-0808">Transferase</keyword>
<evidence type="ECO:0000256" key="2">
    <source>
        <dbReference type="ARBA" id="ARBA00012438"/>
    </source>
</evidence>
<dbReference type="Pfam" id="PF02518">
    <property type="entry name" value="HATPase_c"/>
    <property type="match status" value="1"/>
</dbReference>
<protein>
    <recommendedName>
        <fullName evidence="2">histidine kinase</fullName>
        <ecNumber evidence="2">2.7.13.3</ecNumber>
    </recommendedName>
</protein>
<dbReference type="InterPro" id="IPR003661">
    <property type="entry name" value="HisK_dim/P_dom"/>
</dbReference>
<evidence type="ECO:0000256" key="7">
    <source>
        <dbReference type="ARBA" id="ARBA00023136"/>
    </source>
</evidence>
<dbReference type="CDD" id="cd00082">
    <property type="entry name" value="HisKA"/>
    <property type="match status" value="1"/>
</dbReference>
<feature type="transmembrane region" description="Helical" evidence="9">
    <location>
        <begin position="45"/>
        <end position="63"/>
    </location>
</feature>
<keyword evidence="5" id="KW-0418">Kinase</keyword>
<dbReference type="PANTHER" id="PTHR43711">
    <property type="entry name" value="TWO-COMPONENT HISTIDINE KINASE"/>
    <property type="match status" value="1"/>
</dbReference>